<feature type="compositionally biased region" description="Basic and acidic residues" evidence="1">
    <location>
        <begin position="188"/>
        <end position="205"/>
    </location>
</feature>
<dbReference type="HOGENOM" id="CLU_007625_0_0_1"/>
<dbReference type="GO" id="GO:0005829">
    <property type="term" value="C:cytosol"/>
    <property type="evidence" value="ECO:0007669"/>
    <property type="project" value="TreeGrafter"/>
</dbReference>
<dbReference type="InterPro" id="IPR041804">
    <property type="entry name" value="Vps9_CUE"/>
</dbReference>
<feature type="compositionally biased region" description="Polar residues" evidence="1">
    <location>
        <begin position="272"/>
        <end position="282"/>
    </location>
</feature>
<feature type="region of interest" description="Disordered" evidence="1">
    <location>
        <begin position="617"/>
        <end position="667"/>
    </location>
</feature>
<feature type="compositionally biased region" description="Basic and acidic residues" evidence="1">
    <location>
        <begin position="738"/>
        <end position="750"/>
    </location>
</feature>
<reference evidence="4 5" key="1">
    <citation type="journal article" date="2013" name="BMC Genomics">
        <title>Genomics-driven discovery of the pneumocandin biosynthetic gene cluster in the fungus Glarea lozoyensis.</title>
        <authorList>
            <person name="Chen L."/>
            <person name="Yue Q."/>
            <person name="Zhang X."/>
            <person name="Xiang M."/>
            <person name="Wang C."/>
            <person name="Li S."/>
            <person name="Che Y."/>
            <person name="Ortiz-Lopez F.J."/>
            <person name="Bills G.F."/>
            <person name="Liu X."/>
            <person name="An Z."/>
        </authorList>
    </citation>
    <scope>NUCLEOTIDE SEQUENCE [LARGE SCALE GENOMIC DNA]</scope>
    <source>
        <strain evidence="5">ATCC 20868 / MF5171</strain>
    </source>
</reference>
<dbReference type="PANTHER" id="PTHR23101">
    <property type="entry name" value="RAB GDP/GTP EXCHANGE FACTOR"/>
    <property type="match status" value="1"/>
</dbReference>
<accession>S3DHU0</accession>
<dbReference type="Pfam" id="PF02845">
    <property type="entry name" value="CUE"/>
    <property type="match status" value="1"/>
</dbReference>
<dbReference type="PANTHER" id="PTHR23101:SF25">
    <property type="entry name" value="GTPASE-ACTIVATING PROTEIN AND VPS9 DOMAIN-CONTAINING PROTEIN 1"/>
    <property type="match status" value="1"/>
</dbReference>
<feature type="compositionally biased region" description="Basic and acidic residues" evidence="1">
    <location>
        <begin position="77"/>
        <end position="92"/>
    </location>
</feature>
<evidence type="ECO:0000259" key="2">
    <source>
        <dbReference type="PROSITE" id="PS51140"/>
    </source>
</evidence>
<dbReference type="CDD" id="cd14369">
    <property type="entry name" value="CUE_VPS9_like"/>
    <property type="match status" value="1"/>
</dbReference>
<dbReference type="SUPFAM" id="SSF46934">
    <property type="entry name" value="UBA-like"/>
    <property type="match status" value="1"/>
</dbReference>
<feature type="compositionally biased region" description="Basic and acidic residues" evidence="1">
    <location>
        <begin position="40"/>
        <end position="54"/>
    </location>
</feature>
<dbReference type="InterPro" id="IPR003123">
    <property type="entry name" value="VPS9"/>
</dbReference>
<dbReference type="Pfam" id="PF18151">
    <property type="entry name" value="DUF5601"/>
    <property type="match status" value="1"/>
</dbReference>
<dbReference type="KEGG" id="glz:GLAREA_12362"/>
<sequence>MSSPGWQRENTDQRDELPKSLILDEVVTGRENEAQATASKDGDTEVKHNEDKLYEQTGESPTSKDNDSIPVIMAQESKNEDTVPDTKGKSTDQPENTSETQPSPDPMESSTATLKPSVQPIKEDDTSATEGSSGKLSVNEHVYRDTTPKTPAASQPPSRSASTSNAIPKYPGKLDAPDRAMSPTRSDAGFDEKASASEDEREQSSRSEIQSIMEQFSEDGQGPGHEEVMSPRLEAAGPLLGSPIQHPPRKSSLEPLNSSPNQSMKDLRITSPIMTTEQTPWGSTDVGPAVPPKPGSIRSFVPQRTGDSQIHAPDTPISPPLHRPPPPEPEPEPPLPFDFHRFLEQLRHRTADPVAKFLRSFLQEFGKKQWMVHEQVKIISDFLVFITGKMGQCEVWREVSDAEFDNAREGMEKLVMNRLYTQTFSPCIPSRQPVPKHKRINGERFAGPGRRGQHEEDVERDEILGQKIAIYGWIKEEHLDITPVAESGAKFLMLAQKELKKIRNYRAPRDKIICVLNCCKVIFGLLKHAKSDGSADSFMPLLIYVVLHANPDFLVSNLQYILRFRNQEKLGGEAGYYLSSLMGAVQFIENLDRTSLTISDEDFERNVEAAVSAIAERHQADEIQENMPRIPEKSSLSRPEVTPRHSMEGESSTPRKSTSSNEYSGDDEKAAMSGLLRTIQRPLTSIGRIFSDDGGSSSQTGPARTPLPGSTPRMSPNPRVSSDAARGLPQPPLQSRDPATRSRMTAEDAAARQASAELAEAHRIQRSEHANIVETLSSMFPELDQDLISDVVKQKEGRVGLAVDACLALSS</sequence>
<dbReference type="eggNOG" id="KOG2319">
    <property type="taxonomic scope" value="Eukaryota"/>
</dbReference>
<keyword evidence="5" id="KW-1185">Reference proteome</keyword>
<feature type="domain" description="CUE" evidence="2">
    <location>
        <begin position="768"/>
        <end position="811"/>
    </location>
</feature>
<feature type="domain" description="VPS9" evidence="3">
    <location>
        <begin position="458"/>
        <end position="597"/>
    </location>
</feature>
<dbReference type="OrthoDB" id="300289at2759"/>
<dbReference type="EMBL" id="KE145361">
    <property type="protein sequence ID" value="EPE31606.1"/>
    <property type="molecule type" value="Genomic_DNA"/>
</dbReference>
<dbReference type="SMART" id="SM00167">
    <property type="entry name" value="VPS9"/>
    <property type="match status" value="1"/>
</dbReference>
<feature type="compositionally biased region" description="Basic and acidic residues" evidence="1">
    <location>
        <begin position="9"/>
        <end position="18"/>
    </location>
</feature>
<dbReference type="STRING" id="1116229.S3DHU0"/>
<dbReference type="AlphaFoldDB" id="S3DHU0"/>
<dbReference type="GeneID" id="19471403"/>
<dbReference type="Gene3D" id="1.10.8.10">
    <property type="entry name" value="DNA helicase RuvA subunit, C-terminal domain"/>
    <property type="match status" value="1"/>
</dbReference>
<gene>
    <name evidence="4" type="ORF">GLAREA_12362</name>
</gene>
<feature type="region of interest" description="Disordered" evidence="1">
    <location>
        <begin position="687"/>
        <end position="752"/>
    </location>
</feature>
<dbReference type="SUPFAM" id="SSF109993">
    <property type="entry name" value="VPS9 domain"/>
    <property type="match status" value="1"/>
</dbReference>
<evidence type="ECO:0000256" key="1">
    <source>
        <dbReference type="SAM" id="MobiDB-lite"/>
    </source>
</evidence>
<dbReference type="InterPro" id="IPR009060">
    <property type="entry name" value="UBA-like_sf"/>
</dbReference>
<evidence type="ECO:0000259" key="3">
    <source>
        <dbReference type="PROSITE" id="PS51205"/>
    </source>
</evidence>
<organism evidence="4 5">
    <name type="scientific">Glarea lozoyensis (strain ATCC 20868 / MF5171)</name>
    <dbReference type="NCBI Taxonomy" id="1116229"/>
    <lineage>
        <taxon>Eukaryota</taxon>
        <taxon>Fungi</taxon>
        <taxon>Dikarya</taxon>
        <taxon>Ascomycota</taxon>
        <taxon>Pezizomycotina</taxon>
        <taxon>Leotiomycetes</taxon>
        <taxon>Helotiales</taxon>
        <taxon>Helotiaceae</taxon>
        <taxon>Glarea</taxon>
    </lineage>
</organism>
<dbReference type="GO" id="GO:0005085">
    <property type="term" value="F:guanyl-nucleotide exchange factor activity"/>
    <property type="evidence" value="ECO:0007669"/>
    <property type="project" value="InterPro"/>
</dbReference>
<feature type="compositionally biased region" description="Polar residues" evidence="1">
    <location>
        <begin position="649"/>
        <end position="663"/>
    </location>
</feature>
<dbReference type="SMART" id="SM00546">
    <property type="entry name" value="CUE"/>
    <property type="match status" value="1"/>
</dbReference>
<feature type="compositionally biased region" description="Low complexity" evidence="1">
    <location>
        <begin position="151"/>
        <end position="164"/>
    </location>
</feature>
<dbReference type="InterPro" id="IPR003892">
    <property type="entry name" value="CUE"/>
</dbReference>
<dbReference type="Gene3D" id="1.20.1050.80">
    <property type="entry name" value="VPS9 domain"/>
    <property type="match status" value="1"/>
</dbReference>
<dbReference type="GO" id="GO:0043130">
    <property type="term" value="F:ubiquitin binding"/>
    <property type="evidence" value="ECO:0007669"/>
    <property type="project" value="InterPro"/>
</dbReference>
<evidence type="ECO:0000313" key="5">
    <source>
        <dbReference type="Proteomes" id="UP000016922"/>
    </source>
</evidence>
<dbReference type="Gene3D" id="1.10.246.120">
    <property type="match status" value="1"/>
</dbReference>
<evidence type="ECO:0000313" key="4">
    <source>
        <dbReference type="EMBL" id="EPE31606.1"/>
    </source>
</evidence>
<dbReference type="RefSeq" id="XP_008081335.1">
    <property type="nucleotide sequence ID" value="XM_008083144.1"/>
</dbReference>
<dbReference type="InterPro" id="IPR037191">
    <property type="entry name" value="VPS9_dom_sf"/>
</dbReference>
<dbReference type="GO" id="GO:0016192">
    <property type="term" value="P:vesicle-mediated transport"/>
    <property type="evidence" value="ECO:0007669"/>
    <property type="project" value="InterPro"/>
</dbReference>
<dbReference type="PROSITE" id="PS51140">
    <property type="entry name" value="CUE"/>
    <property type="match status" value="1"/>
</dbReference>
<dbReference type="InterPro" id="IPR045046">
    <property type="entry name" value="Vps9-like"/>
</dbReference>
<dbReference type="InterPro" id="IPR041545">
    <property type="entry name" value="DUF5601"/>
</dbReference>
<dbReference type="Proteomes" id="UP000016922">
    <property type="component" value="Unassembled WGS sequence"/>
</dbReference>
<dbReference type="GO" id="GO:0031267">
    <property type="term" value="F:small GTPase binding"/>
    <property type="evidence" value="ECO:0007669"/>
    <property type="project" value="TreeGrafter"/>
</dbReference>
<dbReference type="GO" id="GO:0030139">
    <property type="term" value="C:endocytic vesicle"/>
    <property type="evidence" value="ECO:0007669"/>
    <property type="project" value="TreeGrafter"/>
</dbReference>
<dbReference type="OMA" id="TFITNKM"/>
<feature type="compositionally biased region" description="Pro residues" evidence="1">
    <location>
        <begin position="316"/>
        <end position="335"/>
    </location>
</feature>
<proteinExistence type="predicted"/>
<dbReference type="Pfam" id="PF02204">
    <property type="entry name" value="VPS9"/>
    <property type="match status" value="1"/>
</dbReference>
<dbReference type="PROSITE" id="PS51205">
    <property type="entry name" value="VPS9"/>
    <property type="match status" value="1"/>
</dbReference>
<protein>
    <submittedName>
        <fullName evidence="4">VPS9</fullName>
    </submittedName>
</protein>
<feature type="compositionally biased region" description="Polar residues" evidence="1">
    <location>
        <begin position="93"/>
        <end position="116"/>
    </location>
</feature>
<feature type="compositionally biased region" description="Polar residues" evidence="1">
    <location>
        <begin position="254"/>
        <end position="264"/>
    </location>
</feature>
<name>S3DHU0_GLAL2</name>
<feature type="region of interest" description="Disordered" evidence="1">
    <location>
        <begin position="1"/>
        <end position="335"/>
    </location>
</feature>